<dbReference type="AlphaFoldDB" id="A0A0C1PVY6"/>
<proteinExistence type="predicted"/>
<comment type="caution">
    <text evidence="2">The sequence shown here is derived from an EMBL/GenBank/DDBJ whole genome shotgun (WGS) entry which is preliminary data.</text>
</comment>
<organism evidence="2 3">
    <name type="scientific">Levilactobacillus brevis</name>
    <name type="common">Lactobacillus brevis</name>
    <dbReference type="NCBI Taxonomy" id="1580"/>
    <lineage>
        <taxon>Bacteria</taxon>
        <taxon>Bacillati</taxon>
        <taxon>Bacillota</taxon>
        <taxon>Bacilli</taxon>
        <taxon>Lactobacillales</taxon>
        <taxon>Lactobacillaceae</taxon>
        <taxon>Levilactobacillus</taxon>
    </lineage>
</organism>
<evidence type="ECO:0000259" key="1">
    <source>
        <dbReference type="PROSITE" id="PS51186"/>
    </source>
</evidence>
<dbReference type="GO" id="GO:0005737">
    <property type="term" value="C:cytoplasm"/>
    <property type="evidence" value="ECO:0007669"/>
    <property type="project" value="TreeGrafter"/>
</dbReference>
<accession>A0A0C1PVY6</accession>
<protein>
    <submittedName>
        <fullName evidence="2">GNAT family N-acetyltransferase</fullName>
    </submittedName>
</protein>
<dbReference type="Gene3D" id="3.40.630.30">
    <property type="match status" value="1"/>
</dbReference>
<dbReference type="InterPro" id="IPR000182">
    <property type="entry name" value="GNAT_dom"/>
</dbReference>
<gene>
    <name evidence="2" type="ORF">JK167_00950</name>
</gene>
<dbReference type="InterPro" id="IPR016181">
    <property type="entry name" value="Acyl_CoA_acyltransferase"/>
</dbReference>
<dbReference type="RefSeq" id="WP_011667630.1">
    <property type="nucleotide sequence ID" value="NZ_BBOW01000068.1"/>
</dbReference>
<name>A0A0C1PVY6_LEVBR</name>
<dbReference type="InterPro" id="IPR051908">
    <property type="entry name" value="Ribosomal_N-acetyltransferase"/>
</dbReference>
<dbReference type="Pfam" id="PF13302">
    <property type="entry name" value="Acetyltransf_3"/>
    <property type="match status" value="1"/>
</dbReference>
<evidence type="ECO:0000313" key="3">
    <source>
        <dbReference type="Proteomes" id="UP000676478"/>
    </source>
</evidence>
<dbReference type="GO" id="GO:0008999">
    <property type="term" value="F:protein-N-terminal-alanine acetyltransferase activity"/>
    <property type="evidence" value="ECO:0007669"/>
    <property type="project" value="TreeGrafter"/>
</dbReference>
<dbReference type="EMBL" id="JAERKF010000001">
    <property type="protein sequence ID" value="MBS1009398.1"/>
    <property type="molecule type" value="Genomic_DNA"/>
</dbReference>
<dbReference type="Proteomes" id="UP000676478">
    <property type="component" value="Unassembled WGS sequence"/>
</dbReference>
<dbReference type="PANTHER" id="PTHR43441:SF11">
    <property type="entry name" value="RIBOSOMAL-PROTEIN-SERINE ACETYLTRANSFERASE"/>
    <property type="match status" value="1"/>
</dbReference>
<feature type="domain" description="N-acetyltransferase" evidence="1">
    <location>
        <begin position="14"/>
        <end position="175"/>
    </location>
</feature>
<sequence>MENLHLTDHLALVAPISPLAADLYALIAADRVNLSRWLPWANTMHEVADEAAFLTYAQGQIAAHQLWLAIITVNGKPAGMIDLHDKKDGHADVGYWLGRPYRGHGYISQSLQALEKLAFNDWQLNKLQILTVPDNIASQAVAKSNHYHRDARLPKHIPTLAGDYQDAIIFSKLRQDWLTQI</sequence>
<dbReference type="PROSITE" id="PS51186">
    <property type="entry name" value="GNAT"/>
    <property type="match status" value="1"/>
</dbReference>
<dbReference type="OMA" id="ITYAFEE"/>
<dbReference type="SUPFAM" id="SSF55729">
    <property type="entry name" value="Acyl-CoA N-acyltransferases (Nat)"/>
    <property type="match status" value="1"/>
</dbReference>
<reference evidence="2" key="2">
    <citation type="submission" date="2022-09" db="EMBL/GenBank/DDBJ databases">
        <title>Genome-inferred correspondence between phylogeny and metabolic traits in the wild Drosophila gut microbiome.</title>
        <authorList>
            <person name="Bueno E."/>
            <person name="Blow F."/>
            <person name="Douglas A.E."/>
        </authorList>
    </citation>
    <scope>NUCLEOTIDE SEQUENCE</scope>
    <source>
        <strain evidence="2">Dm-2019-70</strain>
    </source>
</reference>
<reference evidence="2" key="1">
    <citation type="submission" date="2020-12" db="EMBL/GenBank/DDBJ databases">
        <authorList>
            <person name="Mcmullen J.G."/>
        </authorList>
    </citation>
    <scope>NUCLEOTIDE SEQUENCE</scope>
    <source>
        <strain evidence="2">Dm-2019-70</strain>
    </source>
</reference>
<dbReference type="GO" id="GO:1990189">
    <property type="term" value="F:protein N-terminal-serine acetyltransferase activity"/>
    <property type="evidence" value="ECO:0007669"/>
    <property type="project" value="TreeGrafter"/>
</dbReference>
<dbReference type="PANTHER" id="PTHR43441">
    <property type="entry name" value="RIBOSOMAL-PROTEIN-SERINE ACETYLTRANSFERASE"/>
    <property type="match status" value="1"/>
</dbReference>
<evidence type="ECO:0000313" key="2">
    <source>
        <dbReference type="EMBL" id="MBS1009398.1"/>
    </source>
</evidence>
<dbReference type="OrthoDB" id="9784707at2"/>